<dbReference type="GO" id="GO:0016491">
    <property type="term" value="F:oxidoreductase activity"/>
    <property type="evidence" value="ECO:0007669"/>
    <property type="project" value="UniProtKB-KW"/>
</dbReference>
<dbReference type="Gene3D" id="3.40.30.10">
    <property type="entry name" value="Glutaredoxin"/>
    <property type="match status" value="1"/>
</dbReference>
<dbReference type="EMBL" id="FNRY01000001">
    <property type="protein sequence ID" value="SEB97916.1"/>
    <property type="molecule type" value="Genomic_DNA"/>
</dbReference>
<name>A0A1H4NRQ0_9MICO</name>
<evidence type="ECO:0000313" key="9">
    <source>
        <dbReference type="EMBL" id="SEB97916.1"/>
    </source>
</evidence>
<evidence type="ECO:0000256" key="6">
    <source>
        <dbReference type="SAM" id="MobiDB-lite"/>
    </source>
</evidence>
<feature type="compositionally biased region" description="Basic and acidic residues" evidence="6">
    <location>
        <begin position="49"/>
        <end position="59"/>
    </location>
</feature>
<keyword evidence="9" id="KW-0413">Isomerase</keyword>
<dbReference type="PANTHER" id="PTHR13887:SF14">
    <property type="entry name" value="DISULFIDE BOND FORMATION PROTEIN D"/>
    <property type="match status" value="1"/>
</dbReference>
<feature type="region of interest" description="Disordered" evidence="6">
    <location>
        <begin position="313"/>
        <end position="333"/>
    </location>
</feature>
<keyword evidence="7" id="KW-1133">Transmembrane helix</keyword>
<evidence type="ECO:0000313" key="10">
    <source>
        <dbReference type="Proteomes" id="UP000199183"/>
    </source>
</evidence>
<keyword evidence="7" id="KW-0472">Membrane</keyword>
<evidence type="ECO:0000256" key="1">
    <source>
        <dbReference type="ARBA" id="ARBA00005791"/>
    </source>
</evidence>
<dbReference type="Proteomes" id="UP000199183">
    <property type="component" value="Unassembled WGS sequence"/>
</dbReference>
<dbReference type="InterPro" id="IPR036249">
    <property type="entry name" value="Thioredoxin-like_sf"/>
</dbReference>
<protein>
    <submittedName>
        <fullName evidence="9">Protein-disulfide isomerase</fullName>
    </submittedName>
</protein>
<keyword evidence="3" id="KW-0560">Oxidoreductase</keyword>
<dbReference type="PANTHER" id="PTHR13887">
    <property type="entry name" value="GLUTATHIONE S-TRANSFERASE KAPPA"/>
    <property type="match status" value="1"/>
</dbReference>
<dbReference type="InterPro" id="IPR012336">
    <property type="entry name" value="Thioredoxin-like_fold"/>
</dbReference>
<comment type="similarity">
    <text evidence="1">Belongs to the thioredoxin family. DsbA subfamily.</text>
</comment>
<keyword evidence="5" id="KW-0676">Redox-active center</keyword>
<keyword evidence="7" id="KW-0812">Transmembrane</keyword>
<evidence type="ECO:0000256" key="4">
    <source>
        <dbReference type="ARBA" id="ARBA00023157"/>
    </source>
</evidence>
<proteinExistence type="inferred from homology"/>
<keyword evidence="4" id="KW-1015">Disulfide bond</keyword>
<dbReference type="AlphaFoldDB" id="A0A1H4NRQ0"/>
<dbReference type="STRING" id="640635.SAMN04489806_2284"/>
<feature type="compositionally biased region" description="Low complexity" evidence="6">
    <location>
        <begin position="313"/>
        <end position="327"/>
    </location>
</feature>
<feature type="domain" description="Thioredoxin-like fold" evidence="8">
    <location>
        <begin position="141"/>
        <end position="307"/>
    </location>
</feature>
<evidence type="ECO:0000256" key="2">
    <source>
        <dbReference type="ARBA" id="ARBA00022729"/>
    </source>
</evidence>
<keyword evidence="2" id="KW-0732">Signal</keyword>
<gene>
    <name evidence="9" type="ORF">SAMN04489806_2284</name>
</gene>
<sequence length="333" mass="34945">MSEAFARVSPEKFPSRGSLTHPRNTAPKRGSMTGNGSTDDATSAPRRLQVREKARELREKQRKKDLRNRLLLQGGVAAAVIAVIAVVIVVVVSSIKPETDGPKNMASDGVVIGKELEARTTPALAAGASPVPATSDPSVAHISVYVDYLCPWCGAFESANGAQLSGWLSSGAAVLEIHPIAVLTSKSHGSEYSLRAANAAACVANYSPDAFFAFNQAMFAQQPEEGTTGLSDDELIALARDAGASTAVEDCVDDVRFSTWVQTATQRAVNGPLPGTEVDRVEATPTILVNGKKYTGSLEDPDEFKAFVIGTASETLATSTPSETETPTPAPTS</sequence>
<keyword evidence="10" id="KW-1185">Reference proteome</keyword>
<reference evidence="9 10" key="1">
    <citation type="submission" date="2016-10" db="EMBL/GenBank/DDBJ databases">
        <authorList>
            <person name="de Groot N.N."/>
        </authorList>
    </citation>
    <scope>NUCLEOTIDE SEQUENCE [LARGE SCALE GENOMIC DNA]</scope>
    <source>
        <strain evidence="9 10">DSM 21799</strain>
    </source>
</reference>
<feature type="compositionally biased region" description="Polar residues" evidence="6">
    <location>
        <begin position="32"/>
        <end position="41"/>
    </location>
</feature>
<dbReference type="GO" id="GO:0016853">
    <property type="term" value="F:isomerase activity"/>
    <property type="evidence" value="ECO:0007669"/>
    <property type="project" value="UniProtKB-KW"/>
</dbReference>
<evidence type="ECO:0000256" key="3">
    <source>
        <dbReference type="ARBA" id="ARBA00023002"/>
    </source>
</evidence>
<evidence type="ECO:0000259" key="8">
    <source>
        <dbReference type="Pfam" id="PF13462"/>
    </source>
</evidence>
<evidence type="ECO:0000256" key="5">
    <source>
        <dbReference type="ARBA" id="ARBA00023284"/>
    </source>
</evidence>
<organism evidence="9 10">
    <name type="scientific">Paramicrobacterium humi</name>
    <dbReference type="NCBI Taxonomy" id="640635"/>
    <lineage>
        <taxon>Bacteria</taxon>
        <taxon>Bacillati</taxon>
        <taxon>Actinomycetota</taxon>
        <taxon>Actinomycetes</taxon>
        <taxon>Micrococcales</taxon>
        <taxon>Microbacteriaceae</taxon>
        <taxon>Paramicrobacterium</taxon>
    </lineage>
</organism>
<dbReference type="SUPFAM" id="SSF52833">
    <property type="entry name" value="Thioredoxin-like"/>
    <property type="match status" value="1"/>
</dbReference>
<feature type="region of interest" description="Disordered" evidence="6">
    <location>
        <begin position="1"/>
        <end position="62"/>
    </location>
</feature>
<accession>A0A1H4NRQ0</accession>
<evidence type="ECO:0000256" key="7">
    <source>
        <dbReference type="SAM" id="Phobius"/>
    </source>
</evidence>
<feature type="transmembrane region" description="Helical" evidence="7">
    <location>
        <begin position="70"/>
        <end position="95"/>
    </location>
</feature>
<dbReference type="Pfam" id="PF13462">
    <property type="entry name" value="Thioredoxin_4"/>
    <property type="match status" value="1"/>
</dbReference>